<dbReference type="EMBL" id="UZAU01000694">
    <property type="status" value="NOT_ANNOTATED_CDS"/>
    <property type="molecule type" value="Genomic_DNA"/>
</dbReference>
<evidence type="ECO:0000313" key="2">
    <source>
        <dbReference type="EnsemblPlants" id="cds.evm.model.08.940"/>
    </source>
</evidence>
<proteinExistence type="predicted"/>
<dbReference type="EnsemblPlants" id="evm.model.08.940">
    <property type="protein sequence ID" value="cds.evm.model.08.940"/>
    <property type="gene ID" value="evm.TU.08.940"/>
</dbReference>
<dbReference type="AlphaFoldDB" id="A0A803QCV4"/>
<keyword evidence="3" id="KW-1185">Reference proteome</keyword>
<reference evidence="2" key="1">
    <citation type="submission" date="2018-11" db="EMBL/GenBank/DDBJ databases">
        <authorList>
            <person name="Grassa J C."/>
        </authorList>
    </citation>
    <scope>NUCLEOTIDE SEQUENCE [LARGE SCALE GENOMIC DNA]</scope>
</reference>
<evidence type="ECO:0000313" key="3">
    <source>
        <dbReference type="Proteomes" id="UP000596661"/>
    </source>
</evidence>
<evidence type="ECO:0000256" key="1">
    <source>
        <dbReference type="SAM" id="MobiDB-lite"/>
    </source>
</evidence>
<organism evidence="2 3">
    <name type="scientific">Cannabis sativa</name>
    <name type="common">Hemp</name>
    <name type="synonym">Marijuana</name>
    <dbReference type="NCBI Taxonomy" id="3483"/>
    <lineage>
        <taxon>Eukaryota</taxon>
        <taxon>Viridiplantae</taxon>
        <taxon>Streptophyta</taxon>
        <taxon>Embryophyta</taxon>
        <taxon>Tracheophyta</taxon>
        <taxon>Spermatophyta</taxon>
        <taxon>Magnoliopsida</taxon>
        <taxon>eudicotyledons</taxon>
        <taxon>Gunneridae</taxon>
        <taxon>Pentapetalae</taxon>
        <taxon>rosids</taxon>
        <taxon>fabids</taxon>
        <taxon>Rosales</taxon>
        <taxon>Cannabaceae</taxon>
        <taxon>Cannabis</taxon>
    </lineage>
</organism>
<feature type="compositionally biased region" description="Basic and acidic residues" evidence="1">
    <location>
        <begin position="10"/>
        <end position="38"/>
    </location>
</feature>
<name>A0A803QCV4_CANSA</name>
<feature type="region of interest" description="Disordered" evidence="1">
    <location>
        <begin position="1"/>
        <end position="38"/>
    </location>
</feature>
<dbReference type="Gramene" id="evm.model.08.940">
    <property type="protein sequence ID" value="cds.evm.model.08.940"/>
    <property type="gene ID" value="evm.TU.08.940"/>
</dbReference>
<reference evidence="2" key="2">
    <citation type="submission" date="2021-03" db="UniProtKB">
        <authorList>
            <consortium name="EnsemblPlants"/>
        </authorList>
    </citation>
    <scope>IDENTIFICATION</scope>
</reference>
<sequence>MHPSQGKDAWSVKEPDISSSREWKEGLVSREGKHPTEAEDYLKQANAIIRGMGTTVPAHGPATIYKGDSKESKDLWVTRMLCSDGTSHISTDRTMERHLQNR</sequence>
<protein>
    <submittedName>
        <fullName evidence="2">Uncharacterized protein</fullName>
    </submittedName>
</protein>
<accession>A0A803QCV4</accession>
<dbReference type="Proteomes" id="UP000596661">
    <property type="component" value="Chromosome 8"/>
</dbReference>